<feature type="domain" description="Fibronectin type-III" evidence="2">
    <location>
        <begin position="284"/>
        <end position="385"/>
    </location>
</feature>
<dbReference type="AlphaFoldDB" id="A0A9D2GVV1"/>
<feature type="signal peptide" evidence="1">
    <location>
        <begin position="1"/>
        <end position="24"/>
    </location>
</feature>
<dbReference type="Gene3D" id="3.90.780.10">
    <property type="entry name" value="5'-Nucleotidase, C-terminal domain"/>
    <property type="match status" value="1"/>
</dbReference>
<dbReference type="SUPFAM" id="SSF49265">
    <property type="entry name" value="Fibronectin type III"/>
    <property type="match status" value="1"/>
</dbReference>
<dbReference type="InterPro" id="IPR013783">
    <property type="entry name" value="Ig-like_fold"/>
</dbReference>
<reference evidence="3" key="2">
    <citation type="submission" date="2021-04" db="EMBL/GenBank/DDBJ databases">
        <authorList>
            <person name="Gilroy R."/>
        </authorList>
    </citation>
    <scope>NUCLEOTIDE SEQUENCE</scope>
    <source>
        <strain evidence="3">ChiW4-1371</strain>
    </source>
</reference>
<dbReference type="PROSITE" id="PS50853">
    <property type="entry name" value="FN3"/>
    <property type="match status" value="1"/>
</dbReference>
<dbReference type="SUPFAM" id="SSF55816">
    <property type="entry name" value="5'-nucleotidase (syn. UDP-sugar hydrolase), C-terminal domain"/>
    <property type="match status" value="1"/>
</dbReference>
<keyword evidence="1" id="KW-0732">Signal</keyword>
<dbReference type="PROSITE" id="PS51257">
    <property type="entry name" value="PROKAR_LIPOPROTEIN"/>
    <property type="match status" value="1"/>
</dbReference>
<gene>
    <name evidence="3" type="ORF">H9804_09630</name>
</gene>
<dbReference type="Proteomes" id="UP000824176">
    <property type="component" value="Unassembled WGS sequence"/>
</dbReference>
<evidence type="ECO:0000313" key="3">
    <source>
        <dbReference type="EMBL" id="HIZ90196.1"/>
    </source>
</evidence>
<comment type="caution">
    <text evidence="3">The sequence shown here is derived from an EMBL/GenBank/DDBJ whole genome shotgun (WGS) entry which is preliminary data.</text>
</comment>
<accession>A0A9D2GVV1</accession>
<dbReference type="InterPro" id="IPR036116">
    <property type="entry name" value="FN3_sf"/>
</dbReference>
<dbReference type="GO" id="GO:0016787">
    <property type="term" value="F:hydrolase activity"/>
    <property type="evidence" value="ECO:0007669"/>
    <property type="project" value="InterPro"/>
</dbReference>
<evidence type="ECO:0000313" key="4">
    <source>
        <dbReference type="Proteomes" id="UP000824176"/>
    </source>
</evidence>
<protein>
    <submittedName>
        <fullName evidence="3">5'-nucleotidase C-terminal domain-containing protein</fullName>
    </submittedName>
</protein>
<dbReference type="InterPro" id="IPR036907">
    <property type="entry name" value="5'-Nucleotdase_C_sf"/>
</dbReference>
<sequence length="733" mass="81281">MKKLFYFINAKLLFMLMLITVLLAACSEQDSKSNGDNGLNVSSYYPLDISPTALHERITVQFNRVSGIGAENSDACLPYYDVKIGLGDDINTAYDLGTVEPNDSLLIRFAVKKTESASDSTEGFPFFYYTELSDNTEYTIWIRSNFSKCGYGQSNWTYVKATPIPYPSQLENVKVEQGDNHLRLSWDKKAGEIYSVHVDDCPSKEGQYSKWTPALSINNNHYIIELANNSELYDGSDHSICIVSYNANGFLDADNKSTWKVFGKDIFTTVEEKSLLQGKPATAAPEKPVIENMQGKNKRAEFSFKTAPAGSAAVSVYQAGYSTDNANYTWLETAVPFNYDTANTVVSSLENGKLYYIKLRAKNSFSENFVESEPVTVTPEYTPVDLNDLNQYLGTAAGDFIYAEDVPHSDFWRISTNFNAGGRPNTDRLVRGKETALGNLFADAVKWYGSEMTNTNPDFAWLIGDMINQGIQSSQVITTAFLQTIITSDYLDDTLVTVTLNGSDLIINDDYTLNLDLYPAVGDSSNPYTKTLFGQAASVYRNNHYGGSGGTTYNGKWWGIPSSEVRYTIEYMAYSIDEFNERFNTNCSTINKSTGIDSDTGALYDAVNDPKKCYLLTYEAANPESGDPTETSVMGYKRGRIMQGSLFINNQAVYESKQYVVITTTKTAKEMYVAFLGKQLTPVLDMNNQPVTLLKAVAEYVAYKNSISPYLDGRIKLSGGVPGNTANDFNAGN</sequence>
<dbReference type="GO" id="GO:0009166">
    <property type="term" value="P:nucleotide catabolic process"/>
    <property type="evidence" value="ECO:0007669"/>
    <property type="project" value="InterPro"/>
</dbReference>
<organism evidence="3 4">
    <name type="scientific">Candidatus Mucispirillum faecigallinarum</name>
    <dbReference type="NCBI Taxonomy" id="2838699"/>
    <lineage>
        <taxon>Bacteria</taxon>
        <taxon>Pseudomonadati</taxon>
        <taxon>Deferribacterota</taxon>
        <taxon>Deferribacteres</taxon>
        <taxon>Deferribacterales</taxon>
        <taxon>Mucispirillaceae</taxon>
        <taxon>Mucispirillum</taxon>
    </lineage>
</organism>
<feature type="chain" id="PRO_5039598891" evidence="1">
    <location>
        <begin position="25"/>
        <end position="733"/>
    </location>
</feature>
<evidence type="ECO:0000259" key="2">
    <source>
        <dbReference type="PROSITE" id="PS50853"/>
    </source>
</evidence>
<reference evidence="3" key="1">
    <citation type="journal article" date="2021" name="PeerJ">
        <title>Extensive microbial diversity within the chicken gut microbiome revealed by metagenomics and culture.</title>
        <authorList>
            <person name="Gilroy R."/>
            <person name="Ravi A."/>
            <person name="Getino M."/>
            <person name="Pursley I."/>
            <person name="Horton D.L."/>
            <person name="Alikhan N.F."/>
            <person name="Baker D."/>
            <person name="Gharbi K."/>
            <person name="Hall N."/>
            <person name="Watson M."/>
            <person name="Adriaenssens E.M."/>
            <person name="Foster-Nyarko E."/>
            <person name="Jarju S."/>
            <person name="Secka A."/>
            <person name="Antonio M."/>
            <person name="Oren A."/>
            <person name="Chaudhuri R.R."/>
            <person name="La Ragione R."/>
            <person name="Hildebrand F."/>
            <person name="Pallen M.J."/>
        </authorList>
    </citation>
    <scope>NUCLEOTIDE SEQUENCE</scope>
    <source>
        <strain evidence="3">ChiW4-1371</strain>
    </source>
</reference>
<evidence type="ECO:0000256" key="1">
    <source>
        <dbReference type="SAM" id="SignalP"/>
    </source>
</evidence>
<dbReference type="InterPro" id="IPR003961">
    <property type="entry name" value="FN3_dom"/>
</dbReference>
<dbReference type="EMBL" id="DXAQ01000143">
    <property type="protein sequence ID" value="HIZ90196.1"/>
    <property type="molecule type" value="Genomic_DNA"/>
</dbReference>
<dbReference type="Gene3D" id="2.60.40.10">
    <property type="entry name" value="Immunoglobulins"/>
    <property type="match status" value="1"/>
</dbReference>
<name>A0A9D2GVV1_9BACT</name>
<proteinExistence type="predicted"/>